<dbReference type="PANTHER" id="PTHR40630:SF1">
    <property type="entry name" value="DNA-BINDING PROTEIN"/>
    <property type="match status" value="1"/>
</dbReference>
<dbReference type="Pfam" id="PF11338">
    <property type="entry name" value="DUF3140"/>
    <property type="match status" value="1"/>
</dbReference>
<dbReference type="OrthoDB" id="2131339at2759"/>
<evidence type="ECO:0000313" key="1">
    <source>
        <dbReference type="EMBL" id="PCH34454.1"/>
    </source>
</evidence>
<dbReference type="EMBL" id="KB467831">
    <property type="protein sequence ID" value="PCH34454.1"/>
    <property type="molecule type" value="Genomic_DNA"/>
</dbReference>
<dbReference type="STRING" id="742152.A0A2H3JCP3"/>
<accession>A0A2H3JCP3</accession>
<name>A0A2H3JCP3_WOLCO</name>
<dbReference type="Proteomes" id="UP000218811">
    <property type="component" value="Unassembled WGS sequence"/>
</dbReference>
<protein>
    <submittedName>
        <fullName evidence="1">Uncharacterized protein</fullName>
    </submittedName>
</protein>
<sequence>MVKSREDVIAQFSELVNMSAEELQAWLDNPKSEKAGTGVGIESGHKIIEILKKNPDKDPEKYDEEDIDHMRKVVGYNSRHIAQEDHLKETKTREELANTKSTIR</sequence>
<dbReference type="AlphaFoldDB" id="A0A2H3JCP3"/>
<dbReference type="OMA" id="NSRHIAQ"/>
<keyword evidence="2" id="KW-1185">Reference proteome</keyword>
<evidence type="ECO:0000313" key="2">
    <source>
        <dbReference type="Proteomes" id="UP000218811"/>
    </source>
</evidence>
<dbReference type="InterPro" id="IPR021487">
    <property type="entry name" value="DUF3140"/>
</dbReference>
<organism evidence="1 2">
    <name type="scientific">Wolfiporia cocos (strain MD-104)</name>
    <name type="common">Brown rot fungus</name>
    <dbReference type="NCBI Taxonomy" id="742152"/>
    <lineage>
        <taxon>Eukaryota</taxon>
        <taxon>Fungi</taxon>
        <taxon>Dikarya</taxon>
        <taxon>Basidiomycota</taxon>
        <taxon>Agaricomycotina</taxon>
        <taxon>Agaricomycetes</taxon>
        <taxon>Polyporales</taxon>
        <taxon>Phaeolaceae</taxon>
        <taxon>Wolfiporia</taxon>
    </lineage>
</organism>
<proteinExistence type="predicted"/>
<reference evidence="1 2" key="1">
    <citation type="journal article" date="2012" name="Science">
        <title>The Paleozoic origin of enzymatic lignin decomposition reconstructed from 31 fungal genomes.</title>
        <authorList>
            <person name="Floudas D."/>
            <person name="Binder M."/>
            <person name="Riley R."/>
            <person name="Barry K."/>
            <person name="Blanchette R.A."/>
            <person name="Henrissat B."/>
            <person name="Martinez A.T."/>
            <person name="Otillar R."/>
            <person name="Spatafora J.W."/>
            <person name="Yadav J.S."/>
            <person name="Aerts A."/>
            <person name="Benoit I."/>
            <person name="Boyd A."/>
            <person name="Carlson A."/>
            <person name="Copeland A."/>
            <person name="Coutinho P.M."/>
            <person name="de Vries R.P."/>
            <person name="Ferreira P."/>
            <person name="Findley K."/>
            <person name="Foster B."/>
            <person name="Gaskell J."/>
            <person name="Glotzer D."/>
            <person name="Gorecki P."/>
            <person name="Heitman J."/>
            <person name="Hesse C."/>
            <person name="Hori C."/>
            <person name="Igarashi K."/>
            <person name="Jurgens J.A."/>
            <person name="Kallen N."/>
            <person name="Kersten P."/>
            <person name="Kohler A."/>
            <person name="Kuees U."/>
            <person name="Kumar T.K.A."/>
            <person name="Kuo A."/>
            <person name="LaButti K."/>
            <person name="Larrondo L.F."/>
            <person name="Lindquist E."/>
            <person name="Ling A."/>
            <person name="Lombard V."/>
            <person name="Lucas S."/>
            <person name="Lundell T."/>
            <person name="Martin R."/>
            <person name="McLaughlin D.J."/>
            <person name="Morgenstern I."/>
            <person name="Morin E."/>
            <person name="Murat C."/>
            <person name="Nagy L.G."/>
            <person name="Nolan M."/>
            <person name="Ohm R.A."/>
            <person name="Patyshakuliyeva A."/>
            <person name="Rokas A."/>
            <person name="Ruiz-Duenas F.J."/>
            <person name="Sabat G."/>
            <person name="Salamov A."/>
            <person name="Samejima M."/>
            <person name="Schmutz J."/>
            <person name="Slot J.C."/>
            <person name="St John F."/>
            <person name="Stenlid J."/>
            <person name="Sun H."/>
            <person name="Sun S."/>
            <person name="Syed K."/>
            <person name="Tsang A."/>
            <person name="Wiebenga A."/>
            <person name="Young D."/>
            <person name="Pisabarro A."/>
            <person name="Eastwood D.C."/>
            <person name="Martin F."/>
            <person name="Cullen D."/>
            <person name="Grigoriev I.V."/>
            <person name="Hibbett D.S."/>
        </authorList>
    </citation>
    <scope>NUCLEOTIDE SEQUENCE [LARGE SCALE GENOMIC DNA]</scope>
    <source>
        <strain evidence="1 2">MD-104</strain>
    </source>
</reference>
<dbReference type="PANTHER" id="PTHR40630">
    <property type="entry name" value="POSSIBLE DNA-BINDING PROTEIN"/>
    <property type="match status" value="1"/>
</dbReference>
<gene>
    <name evidence="1" type="ORF">WOLCODRAFT_95462</name>
</gene>